<gene>
    <name evidence="2" type="ORF">VV01_21370</name>
    <name evidence="3" type="ORF">VV01_22045</name>
</gene>
<feature type="region of interest" description="Disordered" evidence="1">
    <location>
        <begin position="1"/>
        <end position="73"/>
    </location>
</feature>
<sequence length="73" mass="7547">MSDAAAAEEEAQDQGLEIQAGRRSATIGAEAAADDQERIAVEEDNAGGLHGAEQAEAASWAYDDPASGYGPRR</sequence>
<reference evidence="4" key="2">
    <citation type="submission" date="2015-03" db="EMBL/GenBank/DDBJ databases">
        <title>Luteipulveratus halotolerans sp. nov., a novel actinobacterium (Dermacoccaceae) from Sarawak, Malaysia.</title>
        <authorList>
            <person name="Juboi H."/>
            <person name="Basik A."/>
            <person name="Shamsul S.S."/>
            <person name="Arnold P."/>
            <person name="Schmitt E.K."/>
            <person name="Sanglier J.-J."/>
            <person name="Yeo T."/>
        </authorList>
    </citation>
    <scope>NUCLEOTIDE SEQUENCE [LARGE SCALE GENOMIC DNA]</scope>
    <source>
        <strain evidence="4">C296001</strain>
    </source>
</reference>
<protein>
    <submittedName>
        <fullName evidence="3">Uncharacterized protein</fullName>
    </submittedName>
</protein>
<name>A0A0L6CEM9_9MICO</name>
<organism evidence="3 4">
    <name type="scientific">Luteipulveratus halotolerans</name>
    <dbReference type="NCBI Taxonomy" id="1631356"/>
    <lineage>
        <taxon>Bacteria</taxon>
        <taxon>Bacillati</taxon>
        <taxon>Actinomycetota</taxon>
        <taxon>Actinomycetes</taxon>
        <taxon>Micrococcales</taxon>
        <taxon>Dermacoccaceae</taxon>
        <taxon>Luteipulveratus</taxon>
    </lineage>
</organism>
<dbReference type="AlphaFoldDB" id="A0A0L6CEM9"/>
<keyword evidence="4" id="KW-1185">Reference proteome</keyword>
<dbReference type="EMBL" id="LAIR01000003">
    <property type="protein sequence ID" value="KNX35843.1"/>
    <property type="molecule type" value="Genomic_DNA"/>
</dbReference>
<dbReference type="Proteomes" id="UP000037397">
    <property type="component" value="Unassembled WGS sequence"/>
</dbReference>
<accession>A0A0L6CEM9</accession>
<dbReference type="EMBL" id="LAIR01000003">
    <property type="protein sequence ID" value="KNX35938.1"/>
    <property type="molecule type" value="Genomic_DNA"/>
</dbReference>
<evidence type="ECO:0000313" key="4">
    <source>
        <dbReference type="Proteomes" id="UP000037397"/>
    </source>
</evidence>
<proteinExistence type="predicted"/>
<feature type="compositionally biased region" description="Acidic residues" evidence="1">
    <location>
        <begin position="1"/>
        <end position="12"/>
    </location>
</feature>
<dbReference type="RefSeq" id="WP_050672092.1">
    <property type="nucleotide sequence ID" value="NZ_LAIR01000003.1"/>
</dbReference>
<reference evidence="3" key="1">
    <citation type="submission" date="2015-03" db="EMBL/GenBank/DDBJ databases">
        <title>Emergence of plasmid-mediated VIM-4 carbapenemase in Citrobacter freundii, co-harbouring armA, CTX-M-3, TEM-1 and QnrB at a cancer centre in Bulgaria.</title>
        <authorList>
            <person name="Sabtcheva S.D."/>
            <person name="Ivanov I.N."/>
        </authorList>
    </citation>
    <scope>NUCLEOTIDE SEQUENCE</scope>
    <source>
        <strain evidence="3">C296001</strain>
    </source>
</reference>
<comment type="caution">
    <text evidence="3">The sequence shown here is derived from an EMBL/GenBank/DDBJ whole genome shotgun (WGS) entry which is preliminary data.</text>
</comment>
<evidence type="ECO:0000256" key="1">
    <source>
        <dbReference type="SAM" id="MobiDB-lite"/>
    </source>
</evidence>
<evidence type="ECO:0000313" key="2">
    <source>
        <dbReference type="EMBL" id="KNX35843.1"/>
    </source>
</evidence>
<evidence type="ECO:0000313" key="3">
    <source>
        <dbReference type="EMBL" id="KNX35938.1"/>
    </source>
</evidence>